<evidence type="ECO:0000313" key="3">
    <source>
        <dbReference type="Proteomes" id="UP001500460"/>
    </source>
</evidence>
<organism evidence="2 3">
    <name type="scientific">Streptomyces glaucus</name>
    <dbReference type="NCBI Taxonomy" id="284029"/>
    <lineage>
        <taxon>Bacteria</taxon>
        <taxon>Bacillati</taxon>
        <taxon>Actinomycetota</taxon>
        <taxon>Actinomycetes</taxon>
        <taxon>Kitasatosporales</taxon>
        <taxon>Streptomycetaceae</taxon>
        <taxon>Streptomyces</taxon>
    </lineage>
</organism>
<keyword evidence="1" id="KW-0812">Transmembrane</keyword>
<accession>A0ABP5WH39</accession>
<keyword evidence="3" id="KW-1185">Reference proteome</keyword>
<evidence type="ECO:0000256" key="1">
    <source>
        <dbReference type="SAM" id="Phobius"/>
    </source>
</evidence>
<dbReference type="Proteomes" id="UP001500460">
    <property type="component" value="Unassembled WGS sequence"/>
</dbReference>
<gene>
    <name evidence="2" type="ORF">GCM10010421_09930</name>
</gene>
<keyword evidence="1" id="KW-0472">Membrane</keyword>
<dbReference type="EMBL" id="BAAATK010000004">
    <property type="protein sequence ID" value="GAA2425281.1"/>
    <property type="molecule type" value="Genomic_DNA"/>
</dbReference>
<name>A0ABP5WH39_9ACTN</name>
<dbReference type="RefSeq" id="WP_344600097.1">
    <property type="nucleotide sequence ID" value="NZ_BAAATK010000004.1"/>
</dbReference>
<dbReference type="Pfam" id="PF00805">
    <property type="entry name" value="Pentapeptide"/>
    <property type="match status" value="1"/>
</dbReference>
<comment type="caution">
    <text evidence="2">The sequence shown here is derived from an EMBL/GenBank/DDBJ whole genome shotgun (WGS) entry which is preliminary data.</text>
</comment>
<reference evidence="3" key="1">
    <citation type="journal article" date="2019" name="Int. J. Syst. Evol. Microbiol.">
        <title>The Global Catalogue of Microorganisms (GCM) 10K type strain sequencing project: providing services to taxonomists for standard genome sequencing and annotation.</title>
        <authorList>
            <consortium name="The Broad Institute Genomics Platform"/>
            <consortium name="The Broad Institute Genome Sequencing Center for Infectious Disease"/>
            <person name="Wu L."/>
            <person name="Ma J."/>
        </authorList>
    </citation>
    <scope>NUCLEOTIDE SEQUENCE [LARGE SCALE GENOMIC DNA]</scope>
    <source>
        <strain evidence="3">JCM 6922</strain>
    </source>
</reference>
<feature type="transmembrane region" description="Helical" evidence="1">
    <location>
        <begin position="24"/>
        <end position="45"/>
    </location>
</feature>
<proteinExistence type="predicted"/>
<protein>
    <recommendedName>
        <fullName evidence="4">Pentapeptide repeat-containing protein</fullName>
    </recommendedName>
</protein>
<dbReference type="SUPFAM" id="SSF141571">
    <property type="entry name" value="Pentapeptide repeat-like"/>
    <property type="match status" value="1"/>
</dbReference>
<sequence>MSASDEPQPSGWWRRNREQLMPELFIGLIFSVLVSGVFVGLQLFIEDRRSDRNEVLANVQYIRETVRDSPNGVKSFRNMNLRNADLSGLDFGCDITTDARQSGASGNGIGYREADGAPGVTWFARKTNTCADFSGADLTGATITDSDLTGADFSDATLDGAKVESSIAIASDFTRTSLNGTEFNNVLLLAANINVATGDFSINFSRLDGAQIGLDEGSAVLAGTSVTQLSAMTGEGSELRCSGGYFSFNYSDHPRFHRLTASPSKTIPVLCDAADRKTFFERECMARRYGVDPGKEHRHPCGAFSTLPGEVPSRISYEWNHYTKRDLVNYWNRILTAEPPIAAIDP</sequence>
<keyword evidence="1" id="KW-1133">Transmembrane helix</keyword>
<dbReference type="Gene3D" id="2.160.20.80">
    <property type="entry name" value="E3 ubiquitin-protein ligase SopA"/>
    <property type="match status" value="1"/>
</dbReference>
<evidence type="ECO:0008006" key="4">
    <source>
        <dbReference type="Google" id="ProtNLM"/>
    </source>
</evidence>
<dbReference type="InterPro" id="IPR001646">
    <property type="entry name" value="5peptide_repeat"/>
</dbReference>
<evidence type="ECO:0000313" key="2">
    <source>
        <dbReference type="EMBL" id="GAA2425281.1"/>
    </source>
</evidence>